<dbReference type="EMBL" id="FOOU01000007">
    <property type="protein sequence ID" value="SFG46832.1"/>
    <property type="molecule type" value="Genomic_DNA"/>
</dbReference>
<evidence type="ECO:0000313" key="2">
    <source>
        <dbReference type="Proteomes" id="UP000198623"/>
    </source>
</evidence>
<protein>
    <submittedName>
        <fullName evidence="1">Uncharacterized protein</fullName>
    </submittedName>
</protein>
<dbReference type="OrthoDB" id="9845561at2"/>
<name>A0A1I2S1X7_9GAMM</name>
<dbReference type="RefSeq" id="WP_090728289.1">
    <property type="nucleotide sequence ID" value="NZ_FOOU01000007.1"/>
</dbReference>
<evidence type="ECO:0000313" key="1">
    <source>
        <dbReference type="EMBL" id="SFG46832.1"/>
    </source>
</evidence>
<organism evidence="1 2">
    <name type="scientific">Neptunomonas qingdaonensis</name>
    <dbReference type="NCBI Taxonomy" id="1045558"/>
    <lineage>
        <taxon>Bacteria</taxon>
        <taxon>Pseudomonadati</taxon>
        <taxon>Pseudomonadota</taxon>
        <taxon>Gammaproteobacteria</taxon>
        <taxon>Oceanospirillales</taxon>
        <taxon>Oceanospirillaceae</taxon>
        <taxon>Neptunomonas</taxon>
    </lineage>
</organism>
<dbReference type="AlphaFoldDB" id="A0A1I2S1X7"/>
<keyword evidence="2" id="KW-1185">Reference proteome</keyword>
<gene>
    <name evidence="1" type="ORF">SAMN05216175_10776</name>
</gene>
<dbReference type="Proteomes" id="UP000198623">
    <property type="component" value="Unassembled WGS sequence"/>
</dbReference>
<reference evidence="2" key="1">
    <citation type="submission" date="2016-10" db="EMBL/GenBank/DDBJ databases">
        <authorList>
            <person name="Varghese N."/>
            <person name="Submissions S."/>
        </authorList>
    </citation>
    <scope>NUCLEOTIDE SEQUENCE [LARGE SCALE GENOMIC DNA]</scope>
    <source>
        <strain evidence="2">CGMCC 1.10971</strain>
    </source>
</reference>
<proteinExistence type="predicted"/>
<accession>A0A1I2S1X7</accession>
<sequence length="152" mass="17139">MPKSIEFFSALAYIEHGPEKNTVLETLSKEVDDFHLFTQVFEPGVVYASINWKGVLGHTASVAAIGSLVWSIYIDKVEPLVGTDQSPKPALLIMMKDAEGNWENISLGGDYTDKEIFIGELTEKVERLRKSEKIDETILETYETSKNWIKVK</sequence>
<dbReference type="STRING" id="1045558.SAMN05216175_10776"/>